<sequence>MLWATENFIDLKRVQRAYRCSRGLLYKVVYEQLERKRRTRLYDLPSVIGIDEHSLRKRKYQSVDYVTVIVDHKNKRIYEVIDGRNKADLEDAAVAFKRPENVKVVTLDLSNTFKSFAKDTFPNARLVADRFHVQRCFGKLVNRFRKRITGDDRKNPIRRLLLRDGRKLEPYERKVIRLFLKDKEHLREVYSLKERVHRRYRTRGKKRARKALIKILDLMGQSKIPEVVGLRKTILAWRNEIVEYFNGRYSNGRVEGFNRKAKLVQRRAFGFRSFKNYRLQLLNACRGRV</sequence>
<evidence type="ECO:0000313" key="2">
    <source>
        <dbReference type="EMBL" id="SMF83892.1"/>
    </source>
</evidence>
<dbReference type="NCBIfam" id="NF033550">
    <property type="entry name" value="transpos_ISL3"/>
    <property type="match status" value="1"/>
</dbReference>
<reference evidence="3" key="1">
    <citation type="submission" date="2017-04" db="EMBL/GenBank/DDBJ databases">
        <authorList>
            <person name="Varghese N."/>
            <person name="Submissions S."/>
        </authorList>
    </citation>
    <scope>NUCLEOTIDE SEQUENCE [LARGE SCALE GENOMIC DNA]</scope>
    <source>
        <strain evidence="3">RKEM611</strain>
    </source>
</reference>
<dbReference type="AlphaFoldDB" id="A0A1Y6CXD3"/>
<dbReference type="STRING" id="1513793.SAMN06296036_1507"/>
<evidence type="ECO:0000259" key="1">
    <source>
        <dbReference type="Pfam" id="PF01610"/>
    </source>
</evidence>
<name>A0A1Y6CXD3_9BACT</name>
<dbReference type="EMBL" id="FWZT01000050">
    <property type="protein sequence ID" value="SMF83892.1"/>
    <property type="molecule type" value="Genomic_DNA"/>
</dbReference>
<gene>
    <name evidence="2" type="ORF">SAMN06296036_1507</name>
</gene>
<dbReference type="InterPro" id="IPR002560">
    <property type="entry name" value="Transposase_DDE"/>
</dbReference>
<accession>A0A1Y6CXD3</accession>
<feature type="domain" description="Transposase IS204/IS1001/IS1096/IS1165 DDE" evidence="1">
    <location>
        <begin position="48"/>
        <end position="280"/>
    </location>
</feature>
<dbReference type="Proteomes" id="UP000192907">
    <property type="component" value="Unassembled WGS sequence"/>
</dbReference>
<dbReference type="PANTHER" id="PTHR33498:SF1">
    <property type="entry name" value="TRANSPOSASE FOR INSERTION SEQUENCE ELEMENT IS1557"/>
    <property type="match status" value="1"/>
</dbReference>
<dbReference type="InterPro" id="IPR047951">
    <property type="entry name" value="Transpos_ISL3"/>
</dbReference>
<proteinExistence type="predicted"/>
<dbReference type="PANTHER" id="PTHR33498">
    <property type="entry name" value="TRANSPOSASE FOR INSERTION SEQUENCE ELEMENT IS1557"/>
    <property type="match status" value="1"/>
</dbReference>
<dbReference type="Pfam" id="PF01610">
    <property type="entry name" value="DDE_Tnp_ISL3"/>
    <property type="match status" value="1"/>
</dbReference>
<organism evidence="2 3">
    <name type="scientific">Pseudobacteriovorax antillogorgiicola</name>
    <dbReference type="NCBI Taxonomy" id="1513793"/>
    <lineage>
        <taxon>Bacteria</taxon>
        <taxon>Pseudomonadati</taxon>
        <taxon>Bdellovibrionota</taxon>
        <taxon>Oligoflexia</taxon>
        <taxon>Oligoflexales</taxon>
        <taxon>Pseudobacteriovoracaceae</taxon>
        <taxon>Pseudobacteriovorax</taxon>
    </lineage>
</organism>
<keyword evidence="3" id="KW-1185">Reference proteome</keyword>
<protein>
    <submittedName>
        <fullName evidence="2">Transposase</fullName>
    </submittedName>
</protein>
<evidence type="ECO:0000313" key="3">
    <source>
        <dbReference type="Proteomes" id="UP000192907"/>
    </source>
</evidence>